<accession>A0A271ITX2</accession>
<dbReference type="EMBL" id="MQWD01000010">
    <property type="protein sequence ID" value="PAP74175.1"/>
    <property type="molecule type" value="Genomic_DNA"/>
</dbReference>
<evidence type="ECO:0000313" key="1">
    <source>
        <dbReference type="EMBL" id="PAP74175.1"/>
    </source>
</evidence>
<comment type="caution">
    <text evidence="1">The sequence shown here is derived from an EMBL/GenBank/DDBJ whole genome shotgun (WGS) entry which is preliminary data.</text>
</comment>
<dbReference type="Proteomes" id="UP000216339">
    <property type="component" value="Unassembled WGS sequence"/>
</dbReference>
<gene>
    <name evidence="1" type="ORF">BSZ37_21160</name>
</gene>
<dbReference type="OrthoDB" id="6878627at2"/>
<sequence>MPRHRYRTSDTIGKIGAAAFRSWAEAVGLVVNESADDQAGWDFIVESNPEAAHEPPADPFGHADSFPVRARVQVKATDKRDGAIDMKLSNWVRLVESPDPAFVFVAELDGKDIPQRAWLYHVGEDDWRDIERRKWENETGHGKKAKRPLHKLSRRLRYGAHDALPSLDGCALLDAMADAVGPSPSEYASRKMTVVREAGYERGNATVRLRIGGDAPPDVTLAEAQLGLRPRVRVRDVHVAPMRFGVTHEGRVHVVGDAELFVQTAAPGVPVEVELEASGDVARVPATLHVPHAFTHRLASGQDPEGLSLRARSPELDLVVRFGRASSLNLSSPASDHPTPLRSLLVLSRATRVMGSAARNGVPLDIRVVGPDGVALKLKQDPVPPSEGGINIDDFPPDWLLDGVEDAWHVARVFEAENEVVTTIDEIAESALGLSQLRSFADGSADGAYRFEWEPGAEGEGPQRLTELSEAVIVAYHAALGATRFSVAAHLGGSLEFEHPCAYSVHFGSVDHQVLRATKMAAPPPDLAALANRSCQKLGKVALLCLLVEDQMRMLLPGPSGELPPPAGQD</sequence>
<keyword evidence="2" id="KW-1185">Reference proteome</keyword>
<name>A0A271ITX2_9BACT</name>
<dbReference type="AlphaFoldDB" id="A0A271ITX2"/>
<evidence type="ECO:0008006" key="3">
    <source>
        <dbReference type="Google" id="ProtNLM"/>
    </source>
</evidence>
<reference evidence="1 2" key="1">
    <citation type="submission" date="2016-11" db="EMBL/GenBank/DDBJ databases">
        <title>Study of marine rhodopsin-containing bacteria.</title>
        <authorList>
            <person name="Yoshizawa S."/>
            <person name="Kumagai Y."/>
            <person name="Kogure K."/>
        </authorList>
    </citation>
    <scope>NUCLEOTIDE SEQUENCE [LARGE SCALE GENOMIC DNA]</scope>
    <source>
        <strain evidence="1 2">SAORIC-28</strain>
    </source>
</reference>
<organism evidence="1 2">
    <name type="scientific">Rubrivirga marina</name>
    <dbReference type="NCBI Taxonomy" id="1196024"/>
    <lineage>
        <taxon>Bacteria</taxon>
        <taxon>Pseudomonadati</taxon>
        <taxon>Rhodothermota</taxon>
        <taxon>Rhodothermia</taxon>
        <taxon>Rhodothermales</taxon>
        <taxon>Rubricoccaceae</taxon>
        <taxon>Rubrivirga</taxon>
    </lineage>
</organism>
<dbReference type="RefSeq" id="WP_095512652.1">
    <property type="nucleotide sequence ID" value="NZ_MQWD01000010.1"/>
</dbReference>
<protein>
    <recommendedName>
        <fullName evidence="3">DUF4365 domain-containing protein</fullName>
    </recommendedName>
</protein>
<evidence type="ECO:0000313" key="2">
    <source>
        <dbReference type="Proteomes" id="UP000216339"/>
    </source>
</evidence>
<proteinExistence type="predicted"/>